<proteinExistence type="predicted"/>
<organism evidence="3 4">
    <name type="scientific">Adlercreutzia faecimuris</name>
    <dbReference type="NCBI Taxonomy" id="2897341"/>
    <lineage>
        <taxon>Bacteria</taxon>
        <taxon>Bacillati</taxon>
        <taxon>Actinomycetota</taxon>
        <taxon>Coriobacteriia</taxon>
        <taxon>Eggerthellales</taxon>
        <taxon>Eggerthellaceae</taxon>
        <taxon>Adlercreutzia</taxon>
    </lineage>
</organism>
<dbReference type="PANTHER" id="PTHR34580">
    <property type="match status" value="1"/>
</dbReference>
<dbReference type="RefSeq" id="WP_242165427.1">
    <property type="nucleotide sequence ID" value="NZ_JAJMLW010000003.1"/>
</dbReference>
<dbReference type="InterPro" id="IPR051534">
    <property type="entry name" value="CBASS_pafABC_assoc_protein"/>
</dbReference>
<comment type="caution">
    <text evidence="3">The sequence shown here is derived from an EMBL/GenBank/DDBJ whole genome shotgun (WGS) entry which is preliminary data.</text>
</comment>
<dbReference type="EMBL" id="JAJMLW010000003">
    <property type="protein sequence ID" value="MCI2242300.1"/>
    <property type="molecule type" value="Genomic_DNA"/>
</dbReference>
<reference evidence="3" key="1">
    <citation type="submission" date="2021-11" db="EMBL/GenBank/DDBJ databases">
        <title>A Novel Adlercreutzia Species, isolated from a Allomyrina dichotoma larva feces.</title>
        <authorList>
            <person name="Suh M.K."/>
        </authorList>
    </citation>
    <scope>NUCLEOTIDE SEQUENCE</scope>
    <source>
        <strain evidence="3">JBNU-10</strain>
    </source>
</reference>
<dbReference type="Pfam" id="PF13280">
    <property type="entry name" value="WYL"/>
    <property type="match status" value="1"/>
</dbReference>
<dbReference type="Proteomes" id="UP001430755">
    <property type="component" value="Unassembled WGS sequence"/>
</dbReference>
<protein>
    <submittedName>
        <fullName evidence="3">WYL domain-containing protein</fullName>
    </submittedName>
</protein>
<accession>A0ABS9WHR0</accession>
<dbReference type="PANTHER" id="PTHR34580:SF3">
    <property type="entry name" value="PROTEIN PAFB"/>
    <property type="match status" value="1"/>
</dbReference>
<evidence type="ECO:0000259" key="1">
    <source>
        <dbReference type="Pfam" id="PF13280"/>
    </source>
</evidence>
<gene>
    <name evidence="3" type="ORF">LPT13_08055</name>
</gene>
<evidence type="ECO:0000259" key="2">
    <source>
        <dbReference type="Pfam" id="PF25583"/>
    </source>
</evidence>
<dbReference type="SUPFAM" id="SSF46785">
    <property type="entry name" value="Winged helix' DNA-binding domain"/>
    <property type="match status" value="1"/>
</dbReference>
<dbReference type="Pfam" id="PF25583">
    <property type="entry name" value="WCX"/>
    <property type="match status" value="1"/>
</dbReference>
<evidence type="ECO:0000313" key="3">
    <source>
        <dbReference type="EMBL" id="MCI2242300.1"/>
    </source>
</evidence>
<sequence>MANNSKSKLKLLYLKRILEEETDESHGLSMTQLIDRLHAYEIPAERKGVYRDLETLKEFGLDIRTYQRNPVQYAVVRRDFTLSELMLLVDAVESCKFLTRRQSNALTTNLKLLASDYERALLDRRIHVPGRITSKKDGVFECIDILHDAMRQHKKVSFMYYKFNLKGERKATHDGKPHEVTPVGITYWDGYYYLTAWNDDHECMTEFRIDRMEKLRVSQNAATRNEEITHHTFDGDGHESFGRFGGEPVTATLLVDGDKVEIIMDRFGDAAEMYEHDDETAKAIVKIRKSEPFFGWIAGLGGTVRIHGPKSLRDEYADYLDRLAAEARK</sequence>
<dbReference type="InterPro" id="IPR036390">
    <property type="entry name" value="WH_DNA-bd_sf"/>
</dbReference>
<evidence type="ECO:0000313" key="4">
    <source>
        <dbReference type="Proteomes" id="UP001430755"/>
    </source>
</evidence>
<dbReference type="InterPro" id="IPR057727">
    <property type="entry name" value="WCX_dom"/>
</dbReference>
<feature type="domain" description="WCX" evidence="2">
    <location>
        <begin position="247"/>
        <end position="324"/>
    </location>
</feature>
<name>A0ABS9WHR0_9ACTN</name>
<feature type="domain" description="WYL" evidence="1">
    <location>
        <begin position="143"/>
        <end position="217"/>
    </location>
</feature>
<keyword evidence="4" id="KW-1185">Reference proteome</keyword>
<dbReference type="InterPro" id="IPR026881">
    <property type="entry name" value="WYL_dom"/>
</dbReference>
<dbReference type="PROSITE" id="PS52050">
    <property type="entry name" value="WYL"/>
    <property type="match status" value="1"/>
</dbReference>